<name>A0ABY5DY12_9ACTN</name>
<sequence length="245" mass="26520">MTEIADDRSWWADVDHLRPGADGPSAPLHGVPSAVADHTRDRPDPVDEAPARHGRITGRPLPADDRARTDRDRAARDPRDEPARSGRDREEQARADRARARDERLAVLRRADAADFAAAMDLDGAFGAPAARAESREIVLSGRRRADSAPTARRLGDEGGPRHAAPRRGSRPASADAERPTVRISGHGGPQAEVAERRALREIEIRRPRSVSEPAEHRPDRVAMYAVLLGVFLVLVAALSSGGVS</sequence>
<evidence type="ECO:0000313" key="3">
    <source>
        <dbReference type="EMBL" id="UTI66921.1"/>
    </source>
</evidence>
<evidence type="ECO:0000256" key="2">
    <source>
        <dbReference type="SAM" id="Phobius"/>
    </source>
</evidence>
<feature type="region of interest" description="Disordered" evidence="1">
    <location>
        <begin position="1"/>
        <end position="103"/>
    </location>
</feature>
<evidence type="ECO:0000256" key="1">
    <source>
        <dbReference type="SAM" id="MobiDB-lite"/>
    </source>
</evidence>
<dbReference type="EMBL" id="CP098502">
    <property type="protein sequence ID" value="UTI66921.1"/>
    <property type="molecule type" value="Genomic_DNA"/>
</dbReference>
<proteinExistence type="predicted"/>
<feature type="compositionally biased region" description="Basic and acidic residues" evidence="1">
    <location>
        <begin position="37"/>
        <end position="51"/>
    </location>
</feature>
<feature type="compositionally biased region" description="Basic and acidic residues" evidence="1">
    <location>
        <begin position="62"/>
        <end position="103"/>
    </location>
</feature>
<keyword evidence="2" id="KW-1133">Transmembrane helix</keyword>
<evidence type="ECO:0000313" key="4">
    <source>
        <dbReference type="Proteomes" id="UP001056035"/>
    </source>
</evidence>
<dbReference type="RefSeq" id="WP_254573573.1">
    <property type="nucleotide sequence ID" value="NZ_CP098502.1"/>
</dbReference>
<keyword evidence="2" id="KW-0812">Transmembrane</keyword>
<keyword evidence="2" id="KW-0472">Membrane</keyword>
<feature type="region of interest" description="Disordered" evidence="1">
    <location>
        <begin position="139"/>
        <end position="194"/>
    </location>
</feature>
<dbReference type="Proteomes" id="UP001056035">
    <property type="component" value="Chromosome"/>
</dbReference>
<feature type="compositionally biased region" description="Basic and acidic residues" evidence="1">
    <location>
        <begin position="1"/>
        <end position="19"/>
    </location>
</feature>
<protein>
    <submittedName>
        <fullName evidence="3">Uncharacterized protein</fullName>
    </submittedName>
</protein>
<reference evidence="3 4" key="1">
    <citation type="submission" date="2022-06" db="EMBL/GenBank/DDBJ databases">
        <title>Paraconexibacter antarcticus.</title>
        <authorList>
            <person name="Kim C.S."/>
        </authorList>
    </citation>
    <scope>NUCLEOTIDE SEQUENCE [LARGE SCALE GENOMIC DNA]</scope>
    <source>
        <strain evidence="3 4">02-257</strain>
    </source>
</reference>
<accession>A0ABY5DY12</accession>
<organism evidence="3 4">
    <name type="scientific">Paraconexibacter antarcticus</name>
    <dbReference type="NCBI Taxonomy" id="2949664"/>
    <lineage>
        <taxon>Bacteria</taxon>
        <taxon>Bacillati</taxon>
        <taxon>Actinomycetota</taxon>
        <taxon>Thermoleophilia</taxon>
        <taxon>Solirubrobacterales</taxon>
        <taxon>Paraconexibacteraceae</taxon>
        <taxon>Paraconexibacter</taxon>
    </lineage>
</organism>
<gene>
    <name evidence="3" type="ORF">NBH00_12100</name>
</gene>
<feature type="transmembrane region" description="Helical" evidence="2">
    <location>
        <begin position="222"/>
        <end position="244"/>
    </location>
</feature>
<keyword evidence="4" id="KW-1185">Reference proteome</keyword>